<name>A0AAX2EH49_9BACI</name>
<dbReference type="GO" id="GO:0004497">
    <property type="term" value="F:monooxygenase activity"/>
    <property type="evidence" value="ECO:0007669"/>
    <property type="project" value="TreeGrafter"/>
</dbReference>
<dbReference type="SUPFAM" id="SSF51905">
    <property type="entry name" value="FAD/NAD(P)-binding domain"/>
    <property type="match status" value="1"/>
</dbReference>
<dbReference type="RefSeq" id="WP_093880874.1">
    <property type="nucleotide sequence ID" value="NZ_FOCD01000002.1"/>
</dbReference>
<evidence type="ECO:0000313" key="3">
    <source>
        <dbReference type="Proteomes" id="UP000199735"/>
    </source>
</evidence>
<dbReference type="GO" id="GO:0050660">
    <property type="term" value="F:flavin adenine dinucleotide binding"/>
    <property type="evidence" value="ECO:0007669"/>
    <property type="project" value="TreeGrafter"/>
</dbReference>
<dbReference type="AlphaFoldDB" id="A0AAX2EH49"/>
<dbReference type="PANTHER" id="PTHR43539">
    <property type="entry name" value="FLAVIN-BINDING MONOOXYGENASE-LIKE PROTEIN (AFU_ORTHOLOGUE AFUA_4G09220)"/>
    <property type="match status" value="1"/>
</dbReference>
<evidence type="ECO:0000256" key="1">
    <source>
        <dbReference type="ARBA" id="ARBA00023002"/>
    </source>
</evidence>
<comment type="caution">
    <text evidence="2">The sequence shown here is derived from an EMBL/GenBank/DDBJ whole genome shotgun (WGS) entry which is preliminary data.</text>
</comment>
<organism evidence="2 3">
    <name type="scientific">Terribacillus saccharophilus</name>
    <dbReference type="NCBI Taxonomy" id="361277"/>
    <lineage>
        <taxon>Bacteria</taxon>
        <taxon>Bacillati</taxon>
        <taxon>Bacillota</taxon>
        <taxon>Bacilli</taxon>
        <taxon>Bacillales</taxon>
        <taxon>Bacillaceae</taxon>
        <taxon>Terribacillus</taxon>
    </lineage>
</organism>
<dbReference type="Gene3D" id="3.50.50.60">
    <property type="entry name" value="FAD/NAD(P)-binding domain"/>
    <property type="match status" value="2"/>
</dbReference>
<protein>
    <submittedName>
        <fullName evidence="2">Pyridine nucleotide-disulphide oxidoreductase</fullName>
    </submittedName>
</protein>
<dbReference type="PANTHER" id="PTHR43539:SF89">
    <property type="entry name" value="NAD(P)-BINDING DOMAIN-CONTAINING PROTEIN"/>
    <property type="match status" value="1"/>
</dbReference>
<evidence type="ECO:0000313" key="2">
    <source>
        <dbReference type="EMBL" id="SEN53402.1"/>
    </source>
</evidence>
<dbReference type="EMBL" id="FOCD01000002">
    <property type="protein sequence ID" value="SEN53402.1"/>
    <property type="molecule type" value="Genomic_DNA"/>
</dbReference>
<dbReference type="Pfam" id="PF13738">
    <property type="entry name" value="Pyr_redox_3"/>
    <property type="match status" value="1"/>
</dbReference>
<keyword evidence="1" id="KW-0560">Oxidoreductase</keyword>
<dbReference type="InterPro" id="IPR050982">
    <property type="entry name" value="Auxin_biosynth/cation_transpt"/>
</dbReference>
<reference evidence="2 3" key="1">
    <citation type="submission" date="2016-10" db="EMBL/GenBank/DDBJ databases">
        <authorList>
            <person name="Varghese N."/>
            <person name="Submissions S."/>
        </authorList>
    </citation>
    <scope>NUCLEOTIDE SEQUENCE [LARGE SCALE GENOMIC DNA]</scope>
    <source>
        <strain evidence="2 3">DSM 21619</strain>
    </source>
</reference>
<sequence length="370" mass="41194">MEPYYDVIIVGGGASGIGIGSILQEMGCKHFVILEKGEIGASFRNWPQEMRFITPSFPAQGFGQTDLNAIAPKTSPAYTLDEEHPTGLDYAQYLELIADHFELPVEENTTVHSVVKNSDGFEVSTSKGDISSRFLIWAAGEYQYPNRKPFPGAELAIHSSEVKSWANIIESEHLIIGGYESGMDAAYQLCSRGAKVKVLAKTNTWEFDHSDPSVSLTPYTYGRIRKLEDPEKLELIGNTEAVHMYQEDGKYAVKTADNKVYYSDTQPILATGFTGSTSLLGDLVTRGDHGKVLLTEDDEVVKTPGLFLAGPEVRHDSHVFCYIYKFRQRYAVVAKAIADNLQLDQSILEQYRQENFILDDLSMCGERCQC</sequence>
<proteinExistence type="predicted"/>
<dbReference type="InterPro" id="IPR036188">
    <property type="entry name" value="FAD/NAD-bd_sf"/>
</dbReference>
<gene>
    <name evidence="2" type="ORF">SAMN04489762_2468</name>
</gene>
<accession>A0AAX2EH49</accession>
<dbReference type="Proteomes" id="UP000199735">
    <property type="component" value="Unassembled WGS sequence"/>
</dbReference>